<dbReference type="STRING" id="697329.Rumal_3068"/>
<accession>E6UEE3</accession>
<organism evidence="3 4">
    <name type="scientific">Ruminococcus albus (strain ATCC 27210 / DSM 20455 / JCM 14654 / NCDO 2250 / 7)</name>
    <dbReference type="NCBI Taxonomy" id="697329"/>
    <lineage>
        <taxon>Bacteria</taxon>
        <taxon>Bacillati</taxon>
        <taxon>Bacillota</taxon>
        <taxon>Clostridia</taxon>
        <taxon>Eubacteriales</taxon>
        <taxon>Oscillospiraceae</taxon>
        <taxon>Ruminococcus</taxon>
    </lineage>
</organism>
<feature type="transmembrane region" description="Helical" evidence="1">
    <location>
        <begin position="328"/>
        <end position="348"/>
    </location>
</feature>
<feature type="transmembrane region" description="Helical" evidence="1">
    <location>
        <begin position="93"/>
        <end position="114"/>
    </location>
</feature>
<evidence type="ECO:0000259" key="2">
    <source>
        <dbReference type="Pfam" id="PF01757"/>
    </source>
</evidence>
<feature type="transmembrane region" description="Helical" evidence="1">
    <location>
        <begin position="231"/>
        <end position="249"/>
    </location>
</feature>
<keyword evidence="1" id="KW-0812">Transmembrane</keyword>
<evidence type="ECO:0000313" key="3">
    <source>
        <dbReference type="EMBL" id="ADU23533.1"/>
    </source>
</evidence>
<gene>
    <name evidence="3" type="ordered locus">Rumal_3068</name>
</gene>
<dbReference type="KEGG" id="ral:Rumal_3068"/>
<dbReference type="InterPro" id="IPR002656">
    <property type="entry name" value="Acyl_transf_3_dom"/>
</dbReference>
<keyword evidence="3" id="KW-0012">Acyltransferase</keyword>
<dbReference type="Proteomes" id="UP000006919">
    <property type="component" value="Chromosome"/>
</dbReference>
<dbReference type="AlphaFoldDB" id="E6UEE3"/>
<dbReference type="HOGENOM" id="CLU_023915_4_1_9"/>
<feature type="domain" description="Acyltransferase 3" evidence="2">
    <location>
        <begin position="23"/>
        <end position="343"/>
    </location>
</feature>
<protein>
    <submittedName>
        <fullName evidence="3">Acyltransferase 3</fullName>
    </submittedName>
</protein>
<proteinExistence type="predicted"/>
<dbReference type="InterPro" id="IPR052734">
    <property type="entry name" value="Nod_factor_acetyltransferase"/>
</dbReference>
<reference evidence="3 4" key="1">
    <citation type="journal article" date="2011" name="J. Bacteriol.">
        <title>Complete genome of the cellulolytic ruminal bacterium Ruminococcus albus 7.</title>
        <authorList>
            <person name="Suen G."/>
            <person name="Stevenson D.M."/>
            <person name="Bruce D.C."/>
            <person name="Chertkov O."/>
            <person name="Copeland A."/>
            <person name="Cheng J.F."/>
            <person name="Detter C."/>
            <person name="Detter J.C."/>
            <person name="Goodwin L.A."/>
            <person name="Han C.S."/>
            <person name="Hauser L.J."/>
            <person name="Ivanova N.N."/>
            <person name="Kyrpides N.C."/>
            <person name="Land M.L."/>
            <person name="Lapidus A."/>
            <person name="Lucas S."/>
            <person name="Ovchinnikova G."/>
            <person name="Pitluck S."/>
            <person name="Tapia R."/>
            <person name="Woyke T."/>
            <person name="Boyum J."/>
            <person name="Mead D."/>
            <person name="Weimer P.J."/>
        </authorList>
    </citation>
    <scope>NUCLEOTIDE SEQUENCE [LARGE SCALE GENOMIC DNA]</scope>
    <source>
        <strain evidence="4">ATCC 27210 / DSM 20455 / JCM 14654 / NCDO 2250 / 7</strain>
    </source>
</reference>
<feature type="transmembrane region" description="Helical" evidence="1">
    <location>
        <begin position="164"/>
        <end position="183"/>
    </location>
</feature>
<feature type="transmembrane region" description="Helical" evidence="1">
    <location>
        <begin position="261"/>
        <end position="283"/>
    </location>
</feature>
<feature type="transmembrane region" description="Helical" evidence="1">
    <location>
        <begin position="303"/>
        <end position="322"/>
    </location>
</feature>
<name>E6UEE3_RUMA7</name>
<dbReference type="PANTHER" id="PTHR37312:SF1">
    <property type="entry name" value="MEMBRANE-BOUND ACYLTRANSFERASE YKRP-RELATED"/>
    <property type="match status" value="1"/>
</dbReference>
<sequence>MAEKKNAGDMSRSAAKRQSLDHVDYAKAIGILLVVLGHVKLVIPKSDHTFYSLVRIIYSFHMPLFFVITGFLLGYKDSISKKDAVPALKAGRLFVRLMVPYFIYSAIYILVSYYRYGNADDHIGAMITATWTTMGNAPLWFLATLFFARLVFHFLRYKLRLDARVIFAGTLYATLFAVKIYSILKKEDLMAERVIRFLTASFVRMIPAVFFITFGYLFFRYVDPKKKRRDLAYGLILGCILVVCCYLYPPSVNMHTLKFGSLMLFMLTGVTGSAAVILLSSALPEGIKPLREIGRDSMEIMVIHYDPMPFIFIANSIIVKAAGGTNFILIWLVTCLMVIPAALVWKYIKELPKLIITKLKSSVHKTA</sequence>
<dbReference type="PANTHER" id="PTHR37312">
    <property type="entry name" value="MEMBRANE-BOUND ACYLTRANSFERASE YKRP-RELATED"/>
    <property type="match status" value="1"/>
</dbReference>
<dbReference type="RefSeq" id="WP_013499642.1">
    <property type="nucleotide sequence ID" value="NC_014833.1"/>
</dbReference>
<feature type="transmembrane region" description="Helical" evidence="1">
    <location>
        <begin position="195"/>
        <end position="219"/>
    </location>
</feature>
<keyword evidence="3" id="KW-0808">Transferase</keyword>
<feature type="transmembrane region" description="Helical" evidence="1">
    <location>
        <begin position="134"/>
        <end position="152"/>
    </location>
</feature>
<dbReference type="GO" id="GO:0016747">
    <property type="term" value="F:acyltransferase activity, transferring groups other than amino-acyl groups"/>
    <property type="evidence" value="ECO:0007669"/>
    <property type="project" value="InterPro"/>
</dbReference>
<keyword evidence="1" id="KW-1133">Transmembrane helix</keyword>
<evidence type="ECO:0000256" key="1">
    <source>
        <dbReference type="SAM" id="Phobius"/>
    </source>
</evidence>
<dbReference type="Pfam" id="PF01757">
    <property type="entry name" value="Acyl_transf_3"/>
    <property type="match status" value="1"/>
</dbReference>
<evidence type="ECO:0000313" key="4">
    <source>
        <dbReference type="Proteomes" id="UP000006919"/>
    </source>
</evidence>
<dbReference type="eggNOG" id="COG3594">
    <property type="taxonomic scope" value="Bacteria"/>
</dbReference>
<feature type="transmembrane region" description="Helical" evidence="1">
    <location>
        <begin position="49"/>
        <end position="73"/>
    </location>
</feature>
<keyword evidence="1" id="KW-0472">Membrane</keyword>
<dbReference type="EMBL" id="CP002403">
    <property type="protein sequence ID" value="ADU23533.1"/>
    <property type="molecule type" value="Genomic_DNA"/>
</dbReference>